<dbReference type="STRING" id="1055723.SAMN05216293_1145"/>
<dbReference type="Proteomes" id="UP000184031">
    <property type="component" value="Unassembled WGS sequence"/>
</dbReference>
<gene>
    <name evidence="1" type="ORF">SAMN04487891_102464</name>
    <name evidence="2" type="ORF">SAMN05216293_1145</name>
</gene>
<evidence type="ECO:0000313" key="2">
    <source>
        <dbReference type="EMBL" id="SHK44511.1"/>
    </source>
</evidence>
<evidence type="ECO:0000313" key="4">
    <source>
        <dbReference type="Proteomes" id="UP000198940"/>
    </source>
</evidence>
<sequence>MIYIPNGRDFSLSRTALSRACPPLPPAYFFCPEKDKGTVTAPGNPGARGA</sequence>
<reference evidence="2 3" key="1">
    <citation type="submission" date="2016-11" db="EMBL/GenBank/DDBJ databases">
        <authorList>
            <person name="Varghese N."/>
            <person name="Submissions S."/>
        </authorList>
    </citation>
    <scope>NUCLEOTIDE SEQUENCE [LARGE SCALE GENOMIC DNA]</scope>
    <source>
        <strain evidence="2 3">CGMCC 1.12174</strain>
        <strain evidence="1 4">DSM 26351</strain>
    </source>
</reference>
<dbReference type="EMBL" id="FRAT01000002">
    <property type="protein sequence ID" value="SHK44511.1"/>
    <property type="molecule type" value="Genomic_DNA"/>
</dbReference>
<name>A0A1M6SIF7_9FLAO</name>
<comment type="caution">
    <text evidence="2">The sequence shown here is derived from an EMBL/GenBank/DDBJ whole genome shotgun (WGS) entry which is preliminary data.</text>
</comment>
<dbReference type="EMBL" id="FOKU01000002">
    <property type="protein sequence ID" value="SFB80986.1"/>
    <property type="molecule type" value="Genomic_DNA"/>
</dbReference>
<dbReference type="AlphaFoldDB" id="A0A1M6SIF7"/>
<organism evidence="2 3">
    <name type="scientific">Flagellimonas taeanensis</name>
    <dbReference type="NCBI Taxonomy" id="1005926"/>
    <lineage>
        <taxon>Bacteria</taxon>
        <taxon>Pseudomonadati</taxon>
        <taxon>Bacteroidota</taxon>
        <taxon>Flavobacteriia</taxon>
        <taxon>Flavobacteriales</taxon>
        <taxon>Flavobacteriaceae</taxon>
        <taxon>Flagellimonas</taxon>
    </lineage>
</organism>
<proteinExistence type="predicted"/>
<dbReference type="Proteomes" id="UP000198940">
    <property type="component" value="Unassembled WGS sequence"/>
</dbReference>
<keyword evidence="4" id="KW-1185">Reference proteome</keyword>
<evidence type="ECO:0000313" key="3">
    <source>
        <dbReference type="Proteomes" id="UP000184031"/>
    </source>
</evidence>
<evidence type="ECO:0000313" key="1">
    <source>
        <dbReference type="EMBL" id="SFB80986.1"/>
    </source>
</evidence>
<protein>
    <submittedName>
        <fullName evidence="2">Uncharacterized protein</fullName>
    </submittedName>
</protein>
<accession>A0A1M6SIF7</accession>